<evidence type="ECO:0000256" key="2">
    <source>
        <dbReference type="ARBA" id="ARBA00022692"/>
    </source>
</evidence>
<dbReference type="Gene3D" id="1.10.357.140">
    <property type="entry name" value="UbiA prenyltransferase"/>
    <property type="match status" value="1"/>
</dbReference>
<accession>A0AAD6SUG5</accession>
<feature type="transmembrane region" description="Helical" evidence="5">
    <location>
        <begin position="262"/>
        <end position="279"/>
    </location>
</feature>
<organism evidence="6 7">
    <name type="scientific">Mycena alexandri</name>
    <dbReference type="NCBI Taxonomy" id="1745969"/>
    <lineage>
        <taxon>Eukaryota</taxon>
        <taxon>Fungi</taxon>
        <taxon>Dikarya</taxon>
        <taxon>Basidiomycota</taxon>
        <taxon>Agaricomycotina</taxon>
        <taxon>Agaricomycetes</taxon>
        <taxon>Agaricomycetidae</taxon>
        <taxon>Agaricales</taxon>
        <taxon>Marasmiineae</taxon>
        <taxon>Mycenaceae</taxon>
        <taxon>Mycena</taxon>
    </lineage>
</organism>
<dbReference type="Pfam" id="PF01040">
    <property type="entry name" value="UbiA"/>
    <property type="match status" value="1"/>
</dbReference>
<sequence>MERVVRKLGSILYTTYLFNQYDIMSTISPVIVVGSVLAGIPDAESFFHGVIWQELHLIAFEIQNQITGIEEDKLSKPTRPLVSGRVTVQTAQRIYLALIVLSLWNSASQGVLAPSILHLISMFAYNELGFSRYWALKSFIGSMGYVCYCWGMTVIFDHGRPLSRTSLIAVVLSGLIFTTTGHAQDFRDRKGDAAIGRKTLAIILPQTFARWSLMALMFGWSAGLIYLWGPPAVVSVFFFGLAVYTSVNFVRDYSEEADRVSYWWYNIWLIVAHMLPLFTRLTESRVRIEISL</sequence>
<dbReference type="AlphaFoldDB" id="A0AAD6SUG5"/>
<dbReference type="InterPro" id="IPR044878">
    <property type="entry name" value="UbiA_sf"/>
</dbReference>
<dbReference type="PANTHER" id="PTHR42723">
    <property type="entry name" value="CHLOROPHYLL SYNTHASE"/>
    <property type="match status" value="1"/>
</dbReference>
<feature type="transmembrane region" description="Helical" evidence="5">
    <location>
        <begin position="162"/>
        <end position="179"/>
    </location>
</feature>
<dbReference type="InterPro" id="IPR050475">
    <property type="entry name" value="Prenyltransferase_related"/>
</dbReference>
<evidence type="ECO:0000313" key="6">
    <source>
        <dbReference type="EMBL" id="KAJ7034048.1"/>
    </source>
</evidence>
<dbReference type="EMBL" id="JARJCM010000060">
    <property type="protein sequence ID" value="KAJ7034048.1"/>
    <property type="molecule type" value="Genomic_DNA"/>
</dbReference>
<evidence type="ECO:0000256" key="4">
    <source>
        <dbReference type="ARBA" id="ARBA00023136"/>
    </source>
</evidence>
<keyword evidence="2 5" id="KW-0812">Transmembrane</keyword>
<feature type="transmembrane region" description="Helical" evidence="5">
    <location>
        <begin position="232"/>
        <end position="250"/>
    </location>
</feature>
<feature type="transmembrane region" description="Helical" evidence="5">
    <location>
        <begin position="94"/>
        <end position="113"/>
    </location>
</feature>
<proteinExistence type="predicted"/>
<evidence type="ECO:0000256" key="3">
    <source>
        <dbReference type="ARBA" id="ARBA00022989"/>
    </source>
</evidence>
<keyword evidence="3 5" id="KW-1133">Transmembrane helix</keyword>
<protein>
    <submittedName>
        <fullName evidence="6">UbiA prenyltransferase family</fullName>
    </submittedName>
</protein>
<dbReference type="CDD" id="cd13965">
    <property type="entry name" value="PT_UbiA_3"/>
    <property type="match status" value="1"/>
</dbReference>
<evidence type="ECO:0000256" key="1">
    <source>
        <dbReference type="ARBA" id="ARBA00004141"/>
    </source>
</evidence>
<keyword evidence="4 5" id="KW-0472">Membrane</keyword>
<gene>
    <name evidence="6" type="ORF">C8F04DRAFT_1102914</name>
</gene>
<feature type="transmembrane region" description="Helical" evidence="5">
    <location>
        <begin position="134"/>
        <end position="156"/>
    </location>
</feature>
<comment type="subcellular location">
    <subcellularLocation>
        <location evidence="1">Membrane</location>
        <topology evidence="1">Multi-pass membrane protein</topology>
    </subcellularLocation>
</comment>
<evidence type="ECO:0000256" key="5">
    <source>
        <dbReference type="SAM" id="Phobius"/>
    </source>
</evidence>
<dbReference type="GO" id="GO:0016020">
    <property type="term" value="C:membrane"/>
    <property type="evidence" value="ECO:0007669"/>
    <property type="project" value="UniProtKB-SubCell"/>
</dbReference>
<reference evidence="6" key="1">
    <citation type="submission" date="2023-03" db="EMBL/GenBank/DDBJ databases">
        <title>Massive genome expansion in bonnet fungi (Mycena s.s.) driven by repeated elements and novel gene families across ecological guilds.</title>
        <authorList>
            <consortium name="Lawrence Berkeley National Laboratory"/>
            <person name="Harder C.B."/>
            <person name="Miyauchi S."/>
            <person name="Viragh M."/>
            <person name="Kuo A."/>
            <person name="Thoen E."/>
            <person name="Andreopoulos B."/>
            <person name="Lu D."/>
            <person name="Skrede I."/>
            <person name="Drula E."/>
            <person name="Henrissat B."/>
            <person name="Morin E."/>
            <person name="Kohler A."/>
            <person name="Barry K."/>
            <person name="LaButti K."/>
            <person name="Morin E."/>
            <person name="Salamov A."/>
            <person name="Lipzen A."/>
            <person name="Mereny Z."/>
            <person name="Hegedus B."/>
            <person name="Baldrian P."/>
            <person name="Stursova M."/>
            <person name="Weitz H."/>
            <person name="Taylor A."/>
            <person name="Grigoriev I.V."/>
            <person name="Nagy L.G."/>
            <person name="Martin F."/>
            <person name="Kauserud H."/>
        </authorList>
    </citation>
    <scope>NUCLEOTIDE SEQUENCE</scope>
    <source>
        <strain evidence="6">CBHHK200</strain>
    </source>
</reference>
<keyword evidence="7" id="KW-1185">Reference proteome</keyword>
<dbReference type="GO" id="GO:0016765">
    <property type="term" value="F:transferase activity, transferring alkyl or aryl (other than methyl) groups"/>
    <property type="evidence" value="ECO:0007669"/>
    <property type="project" value="InterPro"/>
</dbReference>
<dbReference type="Proteomes" id="UP001218188">
    <property type="component" value="Unassembled WGS sequence"/>
</dbReference>
<name>A0AAD6SUG5_9AGAR</name>
<dbReference type="PANTHER" id="PTHR42723:SF1">
    <property type="entry name" value="CHLOROPHYLL SYNTHASE, CHLOROPLASTIC"/>
    <property type="match status" value="1"/>
</dbReference>
<comment type="caution">
    <text evidence="6">The sequence shown here is derived from an EMBL/GenBank/DDBJ whole genome shotgun (WGS) entry which is preliminary data.</text>
</comment>
<evidence type="ECO:0000313" key="7">
    <source>
        <dbReference type="Proteomes" id="UP001218188"/>
    </source>
</evidence>
<dbReference type="InterPro" id="IPR000537">
    <property type="entry name" value="UbiA_prenyltransferase"/>
</dbReference>